<dbReference type="EMBL" id="BDIP01001710">
    <property type="protein sequence ID" value="GIQ84976.1"/>
    <property type="molecule type" value="Genomic_DNA"/>
</dbReference>
<dbReference type="InterPro" id="IPR011043">
    <property type="entry name" value="Gal_Oxase/kelch_b-propeller"/>
</dbReference>
<evidence type="ECO:0000256" key="1">
    <source>
        <dbReference type="SAM" id="MobiDB-lite"/>
    </source>
</evidence>
<name>A0A9K3CXF3_9EUKA</name>
<dbReference type="Gene3D" id="2.120.10.80">
    <property type="entry name" value="Kelch-type beta propeller"/>
    <property type="match status" value="1"/>
</dbReference>
<gene>
    <name evidence="2" type="ORF">KIPB_006577</name>
</gene>
<feature type="compositionally biased region" description="Basic residues" evidence="1">
    <location>
        <begin position="1"/>
        <end position="12"/>
    </location>
</feature>
<evidence type="ECO:0000313" key="2">
    <source>
        <dbReference type="EMBL" id="GIQ84976.1"/>
    </source>
</evidence>
<dbReference type="AlphaFoldDB" id="A0A9K3CXF3"/>
<feature type="compositionally biased region" description="Basic and acidic residues" evidence="1">
    <location>
        <begin position="14"/>
        <end position="23"/>
    </location>
</feature>
<reference evidence="2 3" key="1">
    <citation type="journal article" date="2018" name="PLoS ONE">
        <title>The draft genome of Kipferlia bialata reveals reductive genome evolution in fornicate parasites.</title>
        <authorList>
            <person name="Tanifuji G."/>
            <person name="Takabayashi S."/>
            <person name="Kume K."/>
            <person name="Takagi M."/>
            <person name="Nakayama T."/>
            <person name="Kamikawa R."/>
            <person name="Inagaki Y."/>
            <person name="Hashimoto T."/>
        </authorList>
    </citation>
    <scope>NUCLEOTIDE SEQUENCE [LARGE SCALE GENOMIC DNA]</scope>
    <source>
        <strain evidence="2">NY0173</strain>
    </source>
</reference>
<organism evidence="2 3">
    <name type="scientific">Kipferlia bialata</name>
    <dbReference type="NCBI Taxonomy" id="797122"/>
    <lineage>
        <taxon>Eukaryota</taxon>
        <taxon>Metamonada</taxon>
        <taxon>Carpediemonas-like organisms</taxon>
        <taxon>Kipferlia</taxon>
    </lineage>
</organism>
<dbReference type="Proteomes" id="UP000265618">
    <property type="component" value="Unassembled WGS sequence"/>
</dbReference>
<dbReference type="SUPFAM" id="SSF50965">
    <property type="entry name" value="Galactose oxidase, central domain"/>
    <property type="match status" value="1"/>
</dbReference>
<evidence type="ECO:0000313" key="3">
    <source>
        <dbReference type="Proteomes" id="UP000265618"/>
    </source>
</evidence>
<comment type="caution">
    <text evidence="2">The sequence shown here is derived from an EMBL/GenBank/DDBJ whole genome shotgun (WGS) entry which is preliminary data.</text>
</comment>
<proteinExistence type="predicted"/>
<keyword evidence="3" id="KW-1185">Reference proteome</keyword>
<feature type="region of interest" description="Disordered" evidence="1">
    <location>
        <begin position="1"/>
        <end position="23"/>
    </location>
</feature>
<protein>
    <submittedName>
        <fullName evidence="2">Uncharacterized protein</fullName>
    </submittedName>
</protein>
<sequence>PLVMAKRRKPPAKRPAEMSEEVRRPSLIPKELWDQGFSSPSLLASAVSEASGLLWKAQDKPRSIACQGGVPRPNFECGCCVLIKCKAKLWWLQGFRSARGVKANTHSDACQHKAQLPIRHVEYPVAETAVPDMQQYLATRNNNSSPFQVLASLTDNVYLLEGGFVVTLTGGSRLPTGTMGPECEVERIEMPTVEKPKGCNHWYSSALCRFLTVGPDVFRYDKGKLHVMDIATREWREEPHSQDTPDCDADRSSLFALDHDLYLLGYVDVPANEAAPQPMQQLYGMYFSQDVTEVAMWRFDTDGRGWHRLPPPPVKGCRVMSVVDSRVYVCHTVTGDVYSYTPGTAGVGEGTTKWEKAGDVKIPGVEPVPSNLNYGDRVDAYNPSMVAMGRHVVPLRPESYYDTPPFLGYDTITQGVTEDFSHVTLAPLDMRQAHDHCSAWTRPPIAYVLKGEFTFRVLQVDTAYEEDC</sequence>
<dbReference type="InterPro" id="IPR015915">
    <property type="entry name" value="Kelch-typ_b-propeller"/>
</dbReference>
<accession>A0A9K3CXF3</accession>
<feature type="non-terminal residue" evidence="2">
    <location>
        <position position="1"/>
    </location>
</feature>